<dbReference type="EMBL" id="JAOXLN010000005">
    <property type="protein sequence ID" value="MDZ5085224.1"/>
    <property type="molecule type" value="Genomic_DNA"/>
</dbReference>
<gene>
    <name evidence="1" type="ORF">OHX15_07475</name>
</gene>
<accession>A0ACC6ME28</accession>
<keyword evidence="2" id="KW-1185">Reference proteome</keyword>
<comment type="caution">
    <text evidence="1">The sequence shown here is derived from an EMBL/GenBank/DDBJ whole genome shotgun (WGS) entry which is preliminary data.</text>
</comment>
<organism evidence="1 2">
    <name type="scientific">Mycolicibacterium parafortuitum</name>
    <name type="common">Mycobacterium parafortuitum</name>
    <dbReference type="NCBI Taxonomy" id="39692"/>
    <lineage>
        <taxon>Bacteria</taxon>
        <taxon>Bacillati</taxon>
        <taxon>Actinomycetota</taxon>
        <taxon>Actinomycetes</taxon>
        <taxon>Mycobacteriales</taxon>
        <taxon>Mycobacteriaceae</taxon>
        <taxon>Mycolicibacterium</taxon>
    </lineage>
</organism>
<evidence type="ECO:0000313" key="1">
    <source>
        <dbReference type="EMBL" id="MDZ5085224.1"/>
    </source>
</evidence>
<sequence>MARLPIPGKDAGTWGDVLNDYLSQAHKPDGTLRDGIVSEGLLDSSVRSKLNATGGIPEWDDITDKPVVIAAGGDQAAARAAIGAGTSDLTLGTTSVTAKAGNYQPDSNNITDATATGRAVLTAADGVAARTAIGAGTSNLTIGTTSSTAKAGDYHPASTDISDSTATGRDLLTAGTEQEARDAVGFDPAVQKATGGIVPLERFNPDAGFAAALSAALDEADANGGTVVFETAKTYTADSGVTKTDIDARVNFNGAKVLRSTGMPNNPVLTLTYSNSTIQNVVGLTNTLWDWSGSGTTTSATRIELSSTVGWAAGDWAIIVADDLIPGTPAASTWRDGERVRVAGVSGNYLYLARLLRVTLTTNIRIARLTVKDVLLQSPWVEDEPGSPTADRTTPAIDILQAVEPQVIGPVCQNLVGQAIRFAGCVGGLVDGGNMHNLLTSSAESRVGYGIRLECCNDFYIAGAKGSYLRHLVTTTGHASGADSSTLRFYGSNIGHRVFGGNAGEVGHAAFDTHEDANFITYDSCYVGWNHKEPEGSLYAFKIRGRNNIVRDCTSFGPSGIELVAADDGGGDHKIINHTHTIPIPYTATNAININYSGMSSRGNAELSGRIYAPSYNGTLVTVNNATVRIPLLEIVVASTQNPFRPIQLTNSELIIDTLVMDLRGSTGDQRIFYLTDSTSAVRVNRLVVRSSGTTWRIGDFTSNNGIITVGRIETDTAPNVSNGGFIAVGVSATAYFDDLVVSQQAISTGIDTRGDSSVSLNGFAKGTQLLDTPLTATRTITEPISTYRMATGREIRYVRTANATGAFNWNIGADSLTAAGSWLRRMWTGSAWVTVDKGAL</sequence>
<evidence type="ECO:0000313" key="2">
    <source>
        <dbReference type="Proteomes" id="UP001289645"/>
    </source>
</evidence>
<name>A0ACC6ME28_MYCPF</name>
<proteinExistence type="predicted"/>
<reference evidence="1 2" key="1">
    <citation type="journal article" date="2021" name="Chemosphere">
        <title>Bioballs carrying a syntrophic Rhodococcus and Mycolicibacterium consortium for simultaneous sorption and biodegradation of fuel oil in contaminated freshwater.</title>
        <authorList>
            <person name="Naloka K."/>
            <person name="Polrit D."/>
            <person name="Muangchinda C."/>
            <person name="Thoetkiattikul H."/>
            <person name="Pinyakong O."/>
        </authorList>
    </citation>
    <scope>NUCLEOTIDE SEQUENCE [LARGE SCALE GENOMIC DNA]</scope>
    <source>
        <strain evidence="1 2">J101</strain>
    </source>
</reference>
<protein>
    <submittedName>
        <fullName evidence="1">Uncharacterized protein</fullName>
    </submittedName>
</protein>
<dbReference type="Proteomes" id="UP001289645">
    <property type="component" value="Unassembled WGS sequence"/>
</dbReference>